<dbReference type="EMBL" id="CADCUQ010001028">
    <property type="protein sequence ID" value="CAA9444031.1"/>
    <property type="molecule type" value="Genomic_DNA"/>
</dbReference>
<dbReference type="AlphaFoldDB" id="A0A6J4QG65"/>
<dbReference type="SUPFAM" id="SSF53254">
    <property type="entry name" value="Phosphoglycerate mutase-like"/>
    <property type="match status" value="1"/>
</dbReference>
<protein>
    <recommendedName>
        <fullName evidence="2">Phosphohistidine phosphatase SixA</fullName>
    </recommendedName>
</protein>
<dbReference type="Pfam" id="PF00300">
    <property type="entry name" value="His_Phos_1"/>
    <property type="match status" value="1"/>
</dbReference>
<dbReference type="Gene3D" id="3.40.50.1240">
    <property type="entry name" value="Phosphoglycerate mutase-like"/>
    <property type="match status" value="1"/>
</dbReference>
<reference evidence="1" key="1">
    <citation type="submission" date="2020-02" db="EMBL/GenBank/DDBJ databases">
        <authorList>
            <person name="Meier V. D."/>
        </authorList>
    </citation>
    <scope>NUCLEOTIDE SEQUENCE</scope>
    <source>
        <strain evidence="1">AVDCRST_MAG64</strain>
    </source>
</reference>
<dbReference type="SMART" id="SM00855">
    <property type="entry name" value="PGAM"/>
    <property type="match status" value="1"/>
</dbReference>
<dbReference type="CDD" id="cd07067">
    <property type="entry name" value="HP_PGM_like"/>
    <property type="match status" value="1"/>
</dbReference>
<sequence>MRVLVIRHAIAEDSRAFAKTGREDGARPLTKEGRAKMRQGAAGLAKLVPRLDALATSPLARAIETAEIVAKAYAAGAGAAGGGTGTGGGAGPVRVQQVAALTPTKPVNALLHWLQGQPAVATVAVVGHEPHLGMFVSWLLTGLQDSFVELKKGSACLLELEKDVKPGRAKLLWALKPGQLRELGK</sequence>
<name>A0A6J4QG65_9BACT</name>
<evidence type="ECO:0000313" key="1">
    <source>
        <dbReference type="EMBL" id="CAA9444031.1"/>
    </source>
</evidence>
<dbReference type="InterPro" id="IPR029033">
    <property type="entry name" value="His_PPase_superfam"/>
</dbReference>
<proteinExistence type="predicted"/>
<evidence type="ECO:0008006" key="2">
    <source>
        <dbReference type="Google" id="ProtNLM"/>
    </source>
</evidence>
<gene>
    <name evidence="1" type="ORF">AVDCRST_MAG64-4389</name>
</gene>
<accession>A0A6J4QG65</accession>
<dbReference type="InterPro" id="IPR013078">
    <property type="entry name" value="His_Pase_superF_clade-1"/>
</dbReference>
<organism evidence="1">
    <name type="scientific">uncultured Phycisphaerae bacterium</name>
    <dbReference type="NCBI Taxonomy" id="904963"/>
    <lineage>
        <taxon>Bacteria</taxon>
        <taxon>Pseudomonadati</taxon>
        <taxon>Planctomycetota</taxon>
        <taxon>Phycisphaerae</taxon>
        <taxon>environmental samples</taxon>
    </lineage>
</organism>